<accession>A0A8C0YMS6</accession>
<comment type="subcellular location">
    <subcellularLocation>
        <location evidence="1">Nucleus</location>
    </subcellularLocation>
</comment>
<evidence type="ECO:0000256" key="6">
    <source>
        <dbReference type="SAM" id="Coils"/>
    </source>
</evidence>
<evidence type="ECO:0000256" key="5">
    <source>
        <dbReference type="ARBA" id="ARBA00023242"/>
    </source>
</evidence>
<keyword evidence="2" id="KW-0479">Metal-binding</keyword>
<dbReference type="GO" id="GO:0005634">
    <property type="term" value="C:nucleus"/>
    <property type="evidence" value="ECO:0007669"/>
    <property type="project" value="UniProtKB-SubCell"/>
</dbReference>
<reference evidence="9" key="2">
    <citation type="submission" date="2025-09" db="UniProtKB">
        <authorList>
            <consortium name="Ensembl"/>
        </authorList>
    </citation>
    <scope>IDENTIFICATION</scope>
</reference>
<keyword evidence="5" id="KW-0539">Nucleus</keyword>
<evidence type="ECO:0000256" key="7">
    <source>
        <dbReference type="SAM" id="MobiDB-lite"/>
    </source>
</evidence>
<evidence type="ECO:0000313" key="9">
    <source>
        <dbReference type="Ensembl" id="ENSCCRP00000011338.2"/>
    </source>
</evidence>
<keyword evidence="4" id="KW-0862">Zinc</keyword>
<feature type="coiled-coil region" evidence="6">
    <location>
        <begin position="522"/>
        <end position="549"/>
    </location>
</feature>
<feature type="domain" description="PHD-type" evidence="8">
    <location>
        <begin position="11"/>
        <end position="129"/>
    </location>
</feature>
<feature type="compositionally biased region" description="Polar residues" evidence="7">
    <location>
        <begin position="412"/>
        <end position="443"/>
    </location>
</feature>
<dbReference type="GO" id="GO:0008270">
    <property type="term" value="F:zinc ion binding"/>
    <property type="evidence" value="ECO:0007669"/>
    <property type="project" value="UniProtKB-KW"/>
</dbReference>
<feature type="compositionally biased region" description="Polar residues" evidence="7">
    <location>
        <begin position="222"/>
        <end position="237"/>
    </location>
</feature>
<name>A0A8C0YMS6_CYPCA</name>
<evidence type="ECO:0000256" key="4">
    <source>
        <dbReference type="ARBA" id="ARBA00022833"/>
    </source>
</evidence>
<evidence type="ECO:0000256" key="1">
    <source>
        <dbReference type="ARBA" id="ARBA00004123"/>
    </source>
</evidence>
<dbReference type="InterPro" id="IPR013083">
    <property type="entry name" value="Znf_RING/FYVE/PHD"/>
</dbReference>
<dbReference type="PANTHER" id="PTHR12420:SF4">
    <property type="entry name" value="PHD FINGER PROTEIN 11"/>
    <property type="match status" value="1"/>
</dbReference>
<feature type="compositionally biased region" description="Basic and acidic residues" evidence="7">
    <location>
        <begin position="130"/>
        <end position="154"/>
    </location>
</feature>
<dbReference type="InterPro" id="IPR034732">
    <property type="entry name" value="EPHD"/>
</dbReference>
<feature type="region of interest" description="Disordered" evidence="7">
    <location>
        <begin position="130"/>
        <end position="345"/>
    </location>
</feature>
<keyword evidence="10" id="KW-1185">Reference proteome</keyword>
<dbReference type="InterPro" id="IPR001965">
    <property type="entry name" value="Znf_PHD"/>
</dbReference>
<evidence type="ECO:0000256" key="3">
    <source>
        <dbReference type="ARBA" id="ARBA00022771"/>
    </source>
</evidence>
<feature type="region of interest" description="Disordered" evidence="7">
    <location>
        <begin position="379"/>
        <end position="459"/>
    </location>
</feature>
<dbReference type="Ensembl" id="ENSCCRT00000012396.2">
    <property type="protein sequence ID" value="ENSCCRP00000011338.2"/>
    <property type="gene ID" value="ENSCCRG00000006549.2"/>
</dbReference>
<dbReference type="Pfam" id="PF13771">
    <property type="entry name" value="zf-HC5HC2H"/>
    <property type="match status" value="1"/>
</dbReference>
<keyword evidence="6" id="KW-0175">Coiled coil</keyword>
<organism evidence="9 10">
    <name type="scientific">Cyprinus carpio carpio</name>
    <dbReference type="NCBI Taxonomy" id="630221"/>
    <lineage>
        <taxon>Eukaryota</taxon>
        <taxon>Metazoa</taxon>
        <taxon>Chordata</taxon>
        <taxon>Craniata</taxon>
        <taxon>Vertebrata</taxon>
        <taxon>Euteleostomi</taxon>
        <taxon>Actinopterygii</taxon>
        <taxon>Neopterygii</taxon>
        <taxon>Teleostei</taxon>
        <taxon>Ostariophysi</taxon>
        <taxon>Cypriniformes</taxon>
        <taxon>Cyprinidae</taxon>
        <taxon>Cyprininae</taxon>
        <taxon>Cyprinus</taxon>
    </lineage>
</organism>
<dbReference type="Gene3D" id="3.30.40.10">
    <property type="entry name" value="Zinc/RING finger domain, C3HC4 (zinc finger)"/>
    <property type="match status" value="1"/>
</dbReference>
<feature type="compositionally biased region" description="Basic and acidic residues" evidence="7">
    <location>
        <begin position="628"/>
        <end position="643"/>
    </location>
</feature>
<dbReference type="PANTHER" id="PTHR12420">
    <property type="entry name" value="PHD FINGER PROTEIN"/>
    <property type="match status" value="1"/>
</dbReference>
<sequence>MGTEQFHSQNKVSCVLCEKSDETQITGPLSSKEGTSAHENCLLYASGIYCKTSPTYDDLFGFAVEDVKEEQRRGKRLLCHHCKKNGATAGCDLKRCKRSYHFPCAMEARATVDEDIDKGRFKLFCELHDPKSKKTRSPDSRRSELKRPDRRDSHSSTGSSEVSVSKRKRNSPIVIDSDDDIEDTLNPIYAPLEEYIEDRKSPNQYNQSNPDPESKRPCARPSPSTAGSLKEGSTSDQKPCGSAGGSGELHSRRVYDSPVRSAEVETPKRKKIKYIIDSDDESPTSTDRVVAPAVSATEESMLPKQPSQSTPVPEKTRPCEELNPSTTEADDDDTDIETYDSQSLLQPEKYRITVPCRVIMDSGSLAESEYSLEASSPAGAAPAAMCTSPGSVAAPELEETPSTSRTSPPPRAQTTDPVSPGTTDPTPNQDQASDGPTGVSSSPGRPASAEASDEGTKVKSKSSAAIFWTRCNEAGWTKEVFSKLVSQLSSLGERVQSQEASHQDYDVALKVLMASGQLPCIFTQLEQELEKQERDLQRKKAALRDAKAVLDGAIVSKHQTVTVLTQRHLVQIHLLSGHTDPPNTCTTNTAAHLQETAVPIPLKTIPQIQERGVGKTGSSSTDPPPTFHYDHIRPWEKRPSKLS</sequence>
<protein>
    <submittedName>
        <fullName evidence="9">PHD finger protein 11</fullName>
    </submittedName>
</protein>
<evidence type="ECO:0000313" key="10">
    <source>
        <dbReference type="Proteomes" id="UP001108240"/>
    </source>
</evidence>
<feature type="compositionally biased region" description="Polar residues" evidence="7">
    <location>
        <begin position="202"/>
        <end position="211"/>
    </location>
</feature>
<dbReference type="Proteomes" id="UP001108240">
    <property type="component" value="Unplaced"/>
</dbReference>
<dbReference type="OMA" id="TCERKEG"/>
<evidence type="ECO:0000256" key="2">
    <source>
        <dbReference type="ARBA" id="ARBA00022723"/>
    </source>
</evidence>
<proteinExistence type="predicted"/>
<reference evidence="9" key="1">
    <citation type="submission" date="2025-08" db="UniProtKB">
        <authorList>
            <consortium name="Ensembl"/>
        </authorList>
    </citation>
    <scope>IDENTIFICATION</scope>
</reference>
<dbReference type="AlphaFoldDB" id="A0A8C0YMS6"/>
<dbReference type="SMART" id="SM00249">
    <property type="entry name" value="PHD"/>
    <property type="match status" value="1"/>
</dbReference>
<evidence type="ECO:0000259" key="8">
    <source>
        <dbReference type="PROSITE" id="PS51805"/>
    </source>
</evidence>
<feature type="region of interest" description="Disordered" evidence="7">
    <location>
        <begin position="610"/>
        <end position="643"/>
    </location>
</feature>
<dbReference type="InterPro" id="IPR051188">
    <property type="entry name" value="PHD-type_Zinc_Finger"/>
</dbReference>
<keyword evidence="3" id="KW-0863">Zinc-finger</keyword>
<feature type="compositionally biased region" description="Acidic residues" evidence="7">
    <location>
        <begin position="328"/>
        <end position="338"/>
    </location>
</feature>
<dbReference type="PROSITE" id="PS51805">
    <property type="entry name" value="EPHD"/>
    <property type="match status" value="1"/>
</dbReference>
<dbReference type="GeneTree" id="ENSGT00950000182865"/>